<proteinExistence type="predicted"/>
<evidence type="ECO:0000313" key="2">
    <source>
        <dbReference type="Proteomes" id="UP001140949"/>
    </source>
</evidence>
<sequence length="106" mass="12409">MSYGWEHFPLLGTCNICWEHVILLGTCHIFWEHVIFAGNMSYLLGTCHLAGFLYHICREHVSYLQRTCILFDGLAGPIFCTEKFIFLICSSYDDIFRRKFCYILSP</sequence>
<comment type="caution">
    <text evidence="1">The sequence shown here is derived from an EMBL/GenBank/DDBJ whole genome shotgun (WGS) entry which is preliminary data.</text>
</comment>
<accession>A0AAX6ERK5</accession>
<name>A0AAX6ERK5_IRIPA</name>
<dbReference type="Proteomes" id="UP001140949">
    <property type="component" value="Unassembled WGS sequence"/>
</dbReference>
<gene>
    <name evidence="1" type="ORF">M6B38_175460</name>
</gene>
<dbReference type="AlphaFoldDB" id="A0AAX6ERK5"/>
<reference evidence="1" key="2">
    <citation type="submission" date="2023-04" db="EMBL/GenBank/DDBJ databases">
        <authorList>
            <person name="Bruccoleri R.E."/>
            <person name="Oakeley E.J."/>
            <person name="Faust A.-M."/>
            <person name="Dessus-Babus S."/>
            <person name="Altorfer M."/>
            <person name="Burckhardt D."/>
            <person name="Oertli M."/>
            <person name="Naumann U."/>
            <person name="Petersen F."/>
            <person name="Wong J."/>
        </authorList>
    </citation>
    <scope>NUCLEOTIDE SEQUENCE</scope>
    <source>
        <strain evidence="1">GSM-AAB239-AS_SAM_17_03QT</strain>
        <tissue evidence="1">Leaf</tissue>
    </source>
</reference>
<keyword evidence="2" id="KW-1185">Reference proteome</keyword>
<evidence type="ECO:0000313" key="1">
    <source>
        <dbReference type="EMBL" id="KAJ6806551.1"/>
    </source>
</evidence>
<protein>
    <submittedName>
        <fullName evidence="1">Uncharacterized protein</fullName>
    </submittedName>
</protein>
<dbReference type="EMBL" id="JANAVB010034616">
    <property type="protein sequence ID" value="KAJ6806551.1"/>
    <property type="molecule type" value="Genomic_DNA"/>
</dbReference>
<reference evidence="1" key="1">
    <citation type="journal article" date="2023" name="GigaByte">
        <title>Genome assembly of the bearded iris, Iris pallida Lam.</title>
        <authorList>
            <person name="Bruccoleri R.E."/>
            <person name="Oakeley E.J."/>
            <person name="Faust A.M.E."/>
            <person name="Altorfer M."/>
            <person name="Dessus-Babus S."/>
            <person name="Burckhardt D."/>
            <person name="Oertli M."/>
            <person name="Naumann U."/>
            <person name="Petersen F."/>
            <person name="Wong J."/>
        </authorList>
    </citation>
    <scope>NUCLEOTIDE SEQUENCE</scope>
    <source>
        <strain evidence="1">GSM-AAB239-AS_SAM_17_03QT</strain>
    </source>
</reference>
<organism evidence="1 2">
    <name type="scientific">Iris pallida</name>
    <name type="common">Sweet iris</name>
    <dbReference type="NCBI Taxonomy" id="29817"/>
    <lineage>
        <taxon>Eukaryota</taxon>
        <taxon>Viridiplantae</taxon>
        <taxon>Streptophyta</taxon>
        <taxon>Embryophyta</taxon>
        <taxon>Tracheophyta</taxon>
        <taxon>Spermatophyta</taxon>
        <taxon>Magnoliopsida</taxon>
        <taxon>Liliopsida</taxon>
        <taxon>Asparagales</taxon>
        <taxon>Iridaceae</taxon>
        <taxon>Iridoideae</taxon>
        <taxon>Irideae</taxon>
        <taxon>Iris</taxon>
    </lineage>
</organism>